<keyword evidence="4 6" id="KW-1133">Transmembrane helix</keyword>
<feature type="transmembrane region" description="Helical" evidence="6">
    <location>
        <begin position="269"/>
        <end position="288"/>
    </location>
</feature>
<gene>
    <name evidence="7" type="ORF">DIT71_17000</name>
</gene>
<protein>
    <submittedName>
        <fullName evidence="7">Uncharacterized protein</fullName>
    </submittedName>
</protein>
<feature type="transmembrane region" description="Helical" evidence="6">
    <location>
        <begin position="58"/>
        <end position="77"/>
    </location>
</feature>
<feature type="transmembrane region" description="Helical" evidence="6">
    <location>
        <begin position="407"/>
        <end position="428"/>
    </location>
</feature>
<evidence type="ECO:0000313" key="8">
    <source>
        <dbReference type="Proteomes" id="UP000253987"/>
    </source>
</evidence>
<feature type="transmembrane region" description="Helical" evidence="6">
    <location>
        <begin position="133"/>
        <end position="151"/>
    </location>
</feature>
<accession>A0A2V3ZEU3</accession>
<dbReference type="AlphaFoldDB" id="A0A2V3ZEU3"/>
<dbReference type="RefSeq" id="WP_114614427.1">
    <property type="nucleotide sequence ID" value="NZ_QFWX01000010.1"/>
</dbReference>
<dbReference type="GO" id="GO:0005886">
    <property type="term" value="C:plasma membrane"/>
    <property type="evidence" value="ECO:0007669"/>
    <property type="project" value="UniProtKB-SubCell"/>
</dbReference>
<reference evidence="7 8" key="2">
    <citation type="submission" date="2018-06" db="EMBL/GenBank/DDBJ databases">
        <title>Marinobactersediminissp. nov, a moderately halophilic bacterium isolated from marine solar saltern.</title>
        <authorList>
            <person name="Zhang Y."/>
        </authorList>
    </citation>
    <scope>NUCLEOTIDE SEQUENCE [LARGE SCALE GENOMIC DNA]</scope>
    <source>
        <strain evidence="7 8">F01</strain>
    </source>
</reference>
<feature type="transmembrane region" description="Helical" evidence="6">
    <location>
        <begin position="172"/>
        <end position="192"/>
    </location>
</feature>
<evidence type="ECO:0000256" key="1">
    <source>
        <dbReference type="ARBA" id="ARBA00004651"/>
    </source>
</evidence>
<dbReference type="InterPro" id="IPR050833">
    <property type="entry name" value="Poly_Biosynth_Transport"/>
</dbReference>
<proteinExistence type="predicted"/>
<feature type="transmembrane region" description="Helical" evidence="6">
    <location>
        <begin position="382"/>
        <end position="401"/>
    </location>
</feature>
<dbReference type="EMBL" id="QFWX01000010">
    <property type="protein sequence ID" value="PXX88885.1"/>
    <property type="molecule type" value="Genomic_DNA"/>
</dbReference>
<evidence type="ECO:0000256" key="4">
    <source>
        <dbReference type="ARBA" id="ARBA00022989"/>
    </source>
</evidence>
<dbReference type="Pfam" id="PF01943">
    <property type="entry name" value="Polysacc_synt"/>
    <property type="match status" value="1"/>
</dbReference>
<keyword evidence="8" id="KW-1185">Reference proteome</keyword>
<comment type="subcellular location">
    <subcellularLocation>
        <location evidence="1">Cell membrane</location>
        <topology evidence="1">Multi-pass membrane protein</topology>
    </subcellularLocation>
</comment>
<feature type="transmembrane region" description="Helical" evidence="6">
    <location>
        <begin position="198"/>
        <end position="216"/>
    </location>
</feature>
<dbReference type="InterPro" id="IPR002797">
    <property type="entry name" value="Polysacc_synth"/>
</dbReference>
<keyword evidence="3 6" id="KW-0812">Transmembrane</keyword>
<dbReference type="PANTHER" id="PTHR30250">
    <property type="entry name" value="PST FAMILY PREDICTED COLANIC ACID TRANSPORTER"/>
    <property type="match status" value="1"/>
</dbReference>
<comment type="caution">
    <text evidence="7">The sequence shown here is derived from an EMBL/GenBank/DDBJ whole genome shotgun (WGS) entry which is preliminary data.</text>
</comment>
<feature type="transmembrane region" description="Helical" evidence="6">
    <location>
        <begin position="308"/>
        <end position="333"/>
    </location>
</feature>
<keyword evidence="2" id="KW-1003">Cell membrane</keyword>
<evidence type="ECO:0000313" key="7">
    <source>
        <dbReference type="EMBL" id="PXX88885.1"/>
    </source>
</evidence>
<feature type="transmembrane region" description="Helical" evidence="6">
    <location>
        <begin position="237"/>
        <end position="263"/>
    </location>
</feature>
<feature type="transmembrane region" description="Helical" evidence="6">
    <location>
        <begin position="353"/>
        <end position="375"/>
    </location>
</feature>
<organism evidence="7 8">
    <name type="scientific">Marinobacter vulgaris</name>
    <dbReference type="NCBI Taxonomy" id="1928331"/>
    <lineage>
        <taxon>Bacteria</taxon>
        <taxon>Pseudomonadati</taxon>
        <taxon>Pseudomonadota</taxon>
        <taxon>Gammaproteobacteria</taxon>
        <taxon>Pseudomonadales</taxon>
        <taxon>Marinobacteraceae</taxon>
        <taxon>Marinobacter</taxon>
    </lineage>
</organism>
<dbReference type="OrthoDB" id="5785171at2"/>
<name>A0A2V3ZEU3_9GAMM</name>
<reference evidence="8" key="1">
    <citation type="submission" date="2018-05" db="EMBL/GenBank/DDBJ databases">
        <authorList>
            <person name="Lu D."/>
        </authorList>
    </citation>
    <scope>NUCLEOTIDE SEQUENCE [LARGE SCALE GENOMIC DNA]</scope>
    <source>
        <strain evidence="8">F01</strain>
    </source>
</reference>
<feature type="transmembrane region" description="Helical" evidence="6">
    <location>
        <begin position="107"/>
        <end position="127"/>
    </location>
</feature>
<evidence type="ECO:0000256" key="3">
    <source>
        <dbReference type="ARBA" id="ARBA00022692"/>
    </source>
</evidence>
<evidence type="ECO:0000256" key="2">
    <source>
        <dbReference type="ARBA" id="ARBA00022475"/>
    </source>
</evidence>
<keyword evidence="5 6" id="KW-0472">Membrane</keyword>
<evidence type="ECO:0000256" key="6">
    <source>
        <dbReference type="SAM" id="Phobius"/>
    </source>
</evidence>
<dbReference type="PANTHER" id="PTHR30250:SF11">
    <property type="entry name" value="O-ANTIGEN TRANSPORTER-RELATED"/>
    <property type="match status" value="1"/>
</dbReference>
<dbReference type="Proteomes" id="UP000253987">
    <property type="component" value="Unassembled WGS sequence"/>
</dbReference>
<feature type="transmembrane region" description="Helical" evidence="6">
    <location>
        <begin position="21"/>
        <end position="46"/>
    </location>
</feature>
<sequence>MSKPVLQRLISYGQGGSLRAKLIRGGAGVGGLQLLSLPISFVTSVLMARTLGVEDFGVYSYVLGLVVLFALPAYAGFPPFLVREVSRYHRVGSLGLLTGVIRRAHQVAFFLGILIMLAVLGFVFLSAENGLDNQAILIITAAVTIPLLAIIRVRAAILQGLALVIQSRIAEIIIRPIVFLLLILTLFFIGTLSPLSALFAQITATVVTLVVVSILLRGQLKDLTAQPVYDDRRWKKAILPFSAIAGVSYLNSELIIPLTGFLASNSEVAFFKVALSIAILISAPLTIVEATIHPHVTRVFASGEKARLFRMVSLAGFAALLASLPLVIVFLVFGQEILEFVYGLEYTASYWPLAVLITGFLVVNLVGPSMLLLHATNYENDALVISIAGAALTILLCVTLIPREGALGAALAITISKVARALAFRIWAQFRINQHFQEK</sequence>
<evidence type="ECO:0000256" key="5">
    <source>
        <dbReference type="ARBA" id="ARBA00023136"/>
    </source>
</evidence>